<keyword evidence="1" id="KW-0812">Transmembrane</keyword>
<accession>A0ABQ5PWG5</accession>
<gene>
    <name evidence="2" type="ORF">GETHED_07650</name>
</gene>
<keyword evidence="1" id="KW-1133">Transmembrane helix</keyword>
<feature type="transmembrane region" description="Helical" evidence="1">
    <location>
        <begin position="65"/>
        <end position="85"/>
    </location>
</feature>
<feature type="transmembrane region" description="Helical" evidence="1">
    <location>
        <begin position="31"/>
        <end position="53"/>
    </location>
</feature>
<evidence type="ECO:0000313" key="3">
    <source>
        <dbReference type="Proteomes" id="UP001165044"/>
    </source>
</evidence>
<organism evidence="2 3">
    <name type="scientific">Geothrix edaphica</name>
    <dbReference type="NCBI Taxonomy" id="2927976"/>
    <lineage>
        <taxon>Bacteria</taxon>
        <taxon>Pseudomonadati</taxon>
        <taxon>Acidobacteriota</taxon>
        <taxon>Holophagae</taxon>
        <taxon>Holophagales</taxon>
        <taxon>Holophagaceae</taxon>
        <taxon>Geothrix</taxon>
    </lineage>
</organism>
<sequence>MTTTDLDGPDLAALAALTRDYATFQSRKSGLATALGGLLAVVLVIAALSPNFMGAQVLDHLFIEYLVWVPFLWLVLKGVFGRALYRGLGTVKASPDGAYERQRWFWILGLALFLITVLLAALYAFTSGFLQANQPRAALFPPPMWILLMPFLYLLPMPWVIRGIEEARAYAVLVGQCILWLIPLFLFSFGPPAPPLKTGWGLFGDVTGIGLLVLIYLVLIWGALAMVRGWKEHREYLALLRALPREA</sequence>
<name>A0ABQ5PWG5_9BACT</name>
<comment type="caution">
    <text evidence="2">The sequence shown here is derived from an EMBL/GenBank/DDBJ whole genome shotgun (WGS) entry which is preliminary data.</text>
</comment>
<evidence type="ECO:0000256" key="1">
    <source>
        <dbReference type="SAM" id="Phobius"/>
    </source>
</evidence>
<keyword evidence="3" id="KW-1185">Reference proteome</keyword>
<feature type="transmembrane region" description="Helical" evidence="1">
    <location>
        <begin position="209"/>
        <end position="227"/>
    </location>
</feature>
<feature type="transmembrane region" description="Helical" evidence="1">
    <location>
        <begin position="105"/>
        <end position="125"/>
    </location>
</feature>
<proteinExistence type="predicted"/>
<feature type="transmembrane region" description="Helical" evidence="1">
    <location>
        <begin position="167"/>
        <end position="189"/>
    </location>
</feature>
<evidence type="ECO:0000313" key="2">
    <source>
        <dbReference type="EMBL" id="GLH66401.1"/>
    </source>
</evidence>
<keyword evidence="1" id="KW-0472">Membrane</keyword>
<dbReference type="RefSeq" id="WP_285606600.1">
    <property type="nucleotide sequence ID" value="NZ_BSDC01000001.1"/>
</dbReference>
<dbReference type="Proteomes" id="UP001165044">
    <property type="component" value="Unassembled WGS sequence"/>
</dbReference>
<dbReference type="EMBL" id="BSDC01000001">
    <property type="protein sequence ID" value="GLH66401.1"/>
    <property type="molecule type" value="Genomic_DNA"/>
</dbReference>
<reference evidence="2" key="1">
    <citation type="journal article" date="2023" name="Antonie Van Leeuwenhoek">
        <title>Mesoterricola silvestris gen. nov., sp. nov., Mesoterricola sediminis sp. nov., Geothrix oryzae sp. nov., Geothrix edaphica sp. nov., Geothrix rubra sp. nov., and Geothrix limicola sp. nov., six novel members of Acidobacteriota isolated from soils.</title>
        <authorList>
            <person name="Itoh H."/>
            <person name="Sugisawa Y."/>
            <person name="Mise K."/>
            <person name="Xu Z."/>
            <person name="Kuniyasu M."/>
            <person name="Ushijima N."/>
            <person name="Kawano K."/>
            <person name="Kobayashi E."/>
            <person name="Shiratori Y."/>
            <person name="Masuda Y."/>
            <person name="Senoo K."/>
        </authorList>
    </citation>
    <scope>NUCLEOTIDE SEQUENCE</scope>
    <source>
        <strain evidence="2">Red802</strain>
    </source>
</reference>
<protein>
    <submittedName>
        <fullName evidence="2">Uncharacterized protein</fullName>
    </submittedName>
</protein>
<feature type="transmembrane region" description="Helical" evidence="1">
    <location>
        <begin position="137"/>
        <end position="155"/>
    </location>
</feature>